<proteinExistence type="predicted"/>
<accession>A0A1C7NM17</accession>
<name>A0A1C7NM17_9FUNG</name>
<feature type="transmembrane region" description="Helical" evidence="1">
    <location>
        <begin position="71"/>
        <end position="92"/>
    </location>
</feature>
<sequence>MSRYSSTLVLSNWLIVMLPKRFSPDSIRTFMPPLILSQTPGARSASTVSISPRKNISPGFDNLPYDIVSSLYVFLSFGFVASLWLTLGFGYMNGMAYNVIAHDPVAKEG</sequence>
<keyword evidence="3" id="KW-1185">Reference proteome</keyword>
<dbReference type="InParanoid" id="A0A1C7NM17"/>
<protein>
    <submittedName>
        <fullName evidence="2">Uncharacterized protein</fullName>
    </submittedName>
</protein>
<evidence type="ECO:0000313" key="2">
    <source>
        <dbReference type="EMBL" id="OBZ90115.1"/>
    </source>
</evidence>
<keyword evidence="1" id="KW-0812">Transmembrane</keyword>
<evidence type="ECO:0000256" key="1">
    <source>
        <dbReference type="SAM" id="Phobius"/>
    </source>
</evidence>
<dbReference type="EMBL" id="LUGH01000063">
    <property type="protein sequence ID" value="OBZ90115.1"/>
    <property type="molecule type" value="Genomic_DNA"/>
</dbReference>
<keyword evidence="1" id="KW-0472">Membrane</keyword>
<comment type="caution">
    <text evidence="2">The sequence shown here is derived from an EMBL/GenBank/DDBJ whole genome shotgun (WGS) entry which is preliminary data.</text>
</comment>
<dbReference type="Proteomes" id="UP000093000">
    <property type="component" value="Unassembled WGS sequence"/>
</dbReference>
<organism evidence="2 3">
    <name type="scientific">Choanephora cucurbitarum</name>
    <dbReference type="NCBI Taxonomy" id="101091"/>
    <lineage>
        <taxon>Eukaryota</taxon>
        <taxon>Fungi</taxon>
        <taxon>Fungi incertae sedis</taxon>
        <taxon>Mucoromycota</taxon>
        <taxon>Mucoromycotina</taxon>
        <taxon>Mucoromycetes</taxon>
        <taxon>Mucorales</taxon>
        <taxon>Mucorineae</taxon>
        <taxon>Choanephoraceae</taxon>
        <taxon>Choanephoroideae</taxon>
        <taxon>Choanephora</taxon>
    </lineage>
</organism>
<keyword evidence="1" id="KW-1133">Transmembrane helix</keyword>
<reference evidence="2 3" key="1">
    <citation type="submission" date="2016-03" db="EMBL/GenBank/DDBJ databases">
        <title>Choanephora cucurbitarum.</title>
        <authorList>
            <person name="Min B."/>
            <person name="Park H."/>
            <person name="Park J.-H."/>
            <person name="Shin H.-D."/>
            <person name="Choi I.-G."/>
        </authorList>
    </citation>
    <scope>NUCLEOTIDE SEQUENCE [LARGE SCALE GENOMIC DNA]</scope>
    <source>
        <strain evidence="2 3">KUS-F28377</strain>
    </source>
</reference>
<dbReference type="AlphaFoldDB" id="A0A1C7NM17"/>
<evidence type="ECO:0000313" key="3">
    <source>
        <dbReference type="Proteomes" id="UP000093000"/>
    </source>
</evidence>
<gene>
    <name evidence="2" type="ORF">A0J61_01845</name>
</gene>